<protein>
    <recommendedName>
        <fullName evidence="5">DUF732 domain-containing protein</fullName>
    </recommendedName>
</protein>
<dbReference type="EMBL" id="CP039247">
    <property type="protein sequence ID" value="QCB29371.1"/>
    <property type="molecule type" value="Genomic_DNA"/>
</dbReference>
<dbReference type="PROSITE" id="PS51257">
    <property type="entry name" value="PROKAR_LIPOPROTEIN"/>
    <property type="match status" value="1"/>
</dbReference>
<reference evidence="3 4" key="1">
    <citation type="submission" date="2019-04" db="EMBL/GenBank/DDBJ databases">
        <title>Corynebacterium endometrii sp. nov., isolated from the uterus of a cow with endometritis.</title>
        <authorList>
            <person name="Ballas P."/>
            <person name="Ruckert C."/>
            <person name="Wagener K."/>
            <person name="Drillich M."/>
            <person name="Kaempfer P."/>
            <person name="Busse H.-J."/>
            <person name="Ehling-Schulz M."/>
        </authorList>
    </citation>
    <scope>NUCLEOTIDE SEQUENCE [LARGE SCALE GENOMIC DNA]</scope>
    <source>
        <strain evidence="3 4">LMM-1653</strain>
    </source>
</reference>
<evidence type="ECO:0000256" key="1">
    <source>
        <dbReference type="SAM" id="MobiDB-lite"/>
    </source>
</evidence>
<keyword evidence="4" id="KW-1185">Reference proteome</keyword>
<dbReference type="Proteomes" id="UP000296352">
    <property type="component" value="Chromosome"/>
</dbReference>
<dbReference type="RefSeq" id="WP_136141962.1">
    <property type="nucleotide sequence ID" value="NZ_CP039247.1"/>
</dbReference>
<proteinExistence type="predicted"/>
<keyword evidence="2" id="KW-0732">Signal</keyword>
<dbReference type="OrthoDB" id="4427769at2"/>
<evidence type="ECO:0008006" key="5">
    <source>
        <dbReference type="Google" id="ProtNLM"/>
    </source>
</evidence>
<feature type="compositionally biased region" description="Low complexity" evidence="1">
    <location>
        <begin position="25"/>
        <end position="42"/>
    </location>
</feature>
<evidence type="ECO:0000313" key="4">
    <source>
        <dbReference type="Proteomes" id="UP000296352"/>
    </source>
</evidence>
<dbReference type="KEGG" id="cee:CENDO_10590"/>
<sequence precursor="true">MRALTLASVAAAALVLSACSSATVDNSADNAADSAVPSSVAPLERNKDLDATSGESEPEEADSSESAAEPQPQDQGAQEIEEIPDAPPREEGEQELLDAMGEAGINVGGVEDQLITAARAACNQEDQVTVQAIAGQLIEQGRTELAIGEVVTLIEDTARTGYCQ</sequence>
<accession>A0A4P7QHT8</accession>
<name>A0A4P7QHT8_9CORY</name>
<dbReference type="AlphaFoldDB" id="A0A4P7QHT8"/>
<evidence type="ECO:0000313" key="3">
    <source>
        <dbReference type="EMBL" id="QCB29371.1"/>
    </source>
</evidence>
<evidence type="ECO:0000256" key="2">
    <source>
        <dbReference type="SAM" id="SignalP"/>
    </source>
</evidence>
<feature type="region of interest" description="Disordered" evidence="1">
    <location>
        <begin position="25"/>
        <end position="98"/>
    </location>
</feature>
<gene>
    <name evidence="3" type="ORF">CENDO_10590</name>
</gene>
<organism evidence="3 4">
    <name type="scientific">Corynebacterium endometrii</name>
    <dbReference type="NCBI Taxonomy" id="2488819"/>
    <lineage>
        <taxon>Bacteria</taxon>
        <taxon>Bacillati</taxon>
        <taxon>Actinomycetota</taxon>
        <taxon>Actinomycetes</taxon>
        <taxon>Mycobacteriales</taxon>
        <taxon>Corynebacteriaceae</taxon>
        <taxon>Corynebacterium</taxon>
    </lineage>
</organism>
<feature type="chain" id="PRO_5039385454" description="DUF732 domain-containing protein" evidence="2">
    <location>
        <begin position="23"/>
        <end position="164"/>
    </location>
</feature>
<feature type="signal peptide" evidence="2">
    <location>
        <begin position="1"/>
        <end position="22"/>
    </location>
</feature>